<keyword evidence="2" id="KW-1185">Reference proteome</keyword>
<evidence type="ECO:0000313" key="1">
    <source>
        <dbReference type="EMBL" id="MBT9317063.1"/>
    </source>
</evidence>
<name>A0A947DHB3_9CYAN</name>
<reference evidence="1" key="1">
    <citation type="submission" date="2020-11" db="EMBL/GenBank/DDBJ databases">
        <authorList>
            <person name="Konstantinou D."/>
            <person name="Gkelis S."/>
            <person name="Popin R."/>
            <person name="Fewer D."/>
            <person name="Sivonen K."/>
        </authorList>
    </citation>
    <scope>NUCLEOTIDE SEQUENCE</scope>
    <source>
        <strain evidence="1">TAU-MAC 1115</strain>
    </source>
</reference>
<dbReference type="EMBL" id="JADOES010000037">
    <property type="protein sequence ID" value="MBT9317063.1"/>
    <property type="molecule type" value="Genomic_DNA"/>
</dbReference>
<proteinExistence type="predicted"/>
<dbReference type="InterPro" id="IPR039470">
    <property type="entry name" value="Nuc_deoxyri_tr2"/>
</dbReference>
<dbReference type="RefSeq" id="WP_215610123.1">
    <property type="nucleotide sequence ID" value="NZ_JADOES010000037.1"/>
</dbReference>
<dbReference type="Pfam" id="PF15891">
    <property type="entry name" value="Nuc_deoxyri_tr2"/>
    <property type="match status" value="1"/>
</dbReference>
<organism evidence="1 2">
    <name type="scientific">Leptothoe spongobia TAU-MAC 1115</name>
    <dbReference type="NCBI Taxonomy" id="1967444"/>
    <lineage>
        <taxon>Bacteria</taxon>
        <taxon>Bacillati</taxon>
        <taxon>Cyanobacteriota</taxon>
        <taxon>Cyanophyceae</taxon>
        <taxon>Nodosilineales</taxon>
        <taxon>Cymatolegaceae</taxon>
        <taxon>Leptothoe</taxon>
        <taxon>Leptothoe spongobia</taxon>
    </lineage>
</organism>
<evidence type="ECO:0000313" key="2">
    <source>
        <dbReference type="Proteomes" id="UP000717364"/>
    </source>
</evidence>
<dbReference type="Proteomes" id="UP000717364">
    <property type="component" value="Unassembled WGS sequence"/>
</dbReference>
<accession>A0A947DHB3</accession>
<sequence>MVHVIKPPQPLSLVSDYQRTVFLAGSIEMGTAENWQDYVAQSLQPKDLTLLNPRRDAWDPCWQQTITNLQFRGQVEWELEAQENAAMIAMYFSPSTQSPITLLELGLFASSGRLVVCCPDGFWRKGNVEVVCDRYTIPIVSSLNDLIASIQQRFP</sequence>
<protein>
    <submittedName>
        <fullName evidence="1">Nucleoside 2-deoxyribosyltransferase domain-containing protein</fullName>
    </submittedName>
</protein>
<comment type="caution">
    <text evidence="1">The sequence shown here is derived from an EMBL/GenBank/DDBJ whole genome shotgun (WGS) entry which is preliminary data.</text>
</comment>
<dbReference type="Gene3D" id="3.40.50.450">
    <property type="match status" value="1"/>
</dbReference>
<dbReference type="AlphaFoldDB" id="A0A947DHB3"/>
<gene>
    <name evidence="1" type="ORF">IXB50_16690</name>
</gene>
<reference evidence="1" key="2">
    <citation type="journal article" date="2021" name="Mar. Drugs">
        <title>Genome Reduction and Secondary Metabolism of the Marine Sponge-Associated Cyanobacterium Leptothoe.</title>
        <authorList>
            <person name="Konstantinou D."/>
            <person name="Popin R.V."/>
            <person name="Fewer D.P."/>
            <person name="Sivonen K."/>
            <person name="Gkelis S."/>
        </authorList>
    </citation>
    <scope>NUCLEOTIDE SEQUENCE</scope>
    <source>
        <strain evidence="1">TAU-MAC 1115</strain>
    </source>
</reference>